<dbReference type="AlphaFoldDB" id="A0A542CTG0"/>
<dbReference type="Proteomes" id="UP000320876">
    <property type="component" value="Unassembled WGS sequence"/>
</dbReference>
<dbReference type="RefSeq" id="WP_246076808.1">
    <property type="nucleotide sequence ID" value="NZ_VFML01000002.1"/>
</dbReference>
<feature type="transmembrane region" description="Helical" evidence="1">
    <location>
        <begin position="25"/>
        <end position="45"/>
    </location>
</feature>
<accession>A0A542CTG0</accession>
<proteinExistence type="predicted"/>
<protein>
    <submittedName>
        <fullName evidence="2">Uncharacterized protein</fullName>
    </submittedName>
</protein>
<comment type="caution">
    <text evidence="2">The sequence shown here is derived from an EMBL/GenBank/DDBJ whole genome shotgun (WGS) entry which is preliminary data.</text>
</comment>
<evidence type="ECO:0000313" key="3">
    <source>
        <dbReference type="Proteomes" id="UP000320876"/>
    </source>
</evidence>
<keyword evidence="1" id="KW-1133">Transmembrane helix</keyword>
<keyword evidence="1" id="KW-0812">Transmembrane</keyword>
<gene>
    <name evidence="2" type="ORF">FB471_6259</name>
</gene>
<sequence>MTELPKTSGKAPDATDGRPVRRWPWLAGILAAAAVGIGIGAVAFAPEPEIVTKEVEVPGEIPAADLAALSEREAELSERDTNLALRVDELDQRSAGLDEREAAISEAERTAAANTVGDGVWVVGVDVEPGTYRATSVGAECYWAITTSGSNGGDIIDNGIPGGGNPTISLAKGQDFRSARCGEWTRQ</sequence>
<reference evidence="2 3" key="1">
    <citation type="submission" date="2019-06" db="EMBL/GenBank/DDBJ databases">
        <title>Sequencing the genomes of 1000 actinobacteria strains.</title>
        <authorList>
            <person name="Klenk H.-P."/>
        </authorList>
    </citation>
    <scope>NUCLEOTIDE SEQUENCE [LARGE SCALE GENOMIC DNA]</scope>
    <source>
        <strain evidence="2 3">DSM 45679</strain>
    </source>
</reference>
<organism evidence="2 3">
    <name type="scientific">Amycolatopsis cihanbeyliensis</name>
    <dbReference type="NCBI Taxonomy" id="1128664"/>
    <lineage>
        <taxon>Bacteria</taxon>
        <taxon>Bacillati</taxon>
        <taxon>Actinomycetota</taxon>
        <taxon>Actinomycetes</taxon>
        <taxon>Pseudonocardiales</taxon>
        <taxon>Pseudonocardiaceae</taxon>
        <taxon>Amycolatopsis</taxon>
    </lineage>
</organism>
<evidence type="ECO:0000256" key="1">
    <source>
        <dbReference type="SAM" id="Phobius"/>
    </source>
</evidence>
<keyword evidence="3" id="KW-1185">Reference proteome</keyword>
<dbReference type="EMBL" id="VFML01000002">
    <property type="protein sequence ID" value="TQI94105.1"/>
    <property type="molecule type" value="Genomic_DNA"/>
</dbReference>
<name>A0A542CTG0_AMYCI</name>
<keyword evidence="1" id="KW-0472">Membrane</keyword>
<evidence type="ECO:0000313" key="2">
    <source>
        <dbReference type="EMBL" id="TQI94105.1"/>
    </source>
</evidence>